<proteinExistence type="predicted"/>
<dbReference type="Proteomes" id="UP001058120">
    <property type="component" value="Chromosome"/>
</dbReference>
<dbReference type="EMBL" id="CP065938">
    <property type="protein sequence ID" value="UWX05087.1"/>
    <property type="molecule type" value="Genomic_DNA"/>
</dbReference>
<keyword evidence="2" id="KW-1185">Reference proteome</keyword>
<dbReference type="RefSeq" id="WP_334314649.1">
    <property type="nucleotide sequence ID" value="NZ_CP065938.1"/>
</dbReference>
<reference evidence="1" key="1">
    <citation type="submission" date="2020-12" db="EMBL/GenBank/DDBJ databases">
        <title>Taurinivorans muris gen. nov., sp. nov., fundamental and realized metabolic niche of a ubiquitous sulfidogenic bacterium in the murine intestine.</title>
        <authorList>
            <person name="Ye H."/>
            <person name="Hanson B.T."/>
            <person name="Loy A."/>
        </authorList>
    </citation>
    <scope>NUCLEOTIDE SEQUENCE</scope>
    <source>
        <strain evidence="1">LT0009</strain>
    </source>
</reference>
<evidence type="ECO:0000313" key="2">
    <source>
        <dbReference type="Proteomes" id="UP001058120"/>
    </source>
</evidence>
<organism evidence="1 2">
    <name type="scientific">Taurinivorans muris</name>
    <dbReference type="NCBI Taxonomy" id="2787751"/>
    <lineage>
        <taxon>Bacteria</taxon>
        <taxon>Pseudomonadati</taxon>
        <taxon>Thermodesulfobacteriota</taxon>
        <taxon>Desulfovibrionia</taxon>
        <taxon>Desulfovibrionales</taxon>
        <taxon>Desulfovibrionaceae</taxon>
        <taxon>Taurinivorans</taxon>
    </lineage>
</organism>
<accession>A0ABY5XYW3</accession>
<protein>
    <submittedName>
        <fullName evidence="1">Uncharacterized protein</fullName>
    </submittedName>
</protein>
<name>A0ABY5XYW3_9BACT</name>
<evidence type="ECO:0000313" key="1">
    <source>
        <dbReference type="EMBL" id="UWX05087.1"/>
    </source>
</evidence>
<gene>
    <name evidence="1" type="ORF">JBF11_06300</name>
</gene>
<sequence>MSNILDKNSLQQVQKASVRALLQGLPQYQTKSSIHQYEKQLVETRTMIYHKQTRRLLSKEELKDPQARKAFVIARVARELWTNFCIRGQETPMLRHLQTELCKIFDAKLHFLYLPGSIELVISKEVNDTLVNVSREEHMAVVNKAWDICQEVVASYMI</sequence>